<sequence>MATKQHLVLIFLVLMFSIPSTRGKSIRKFFNNSEVGLGDVADGLRVVCGLLNLFGSPCYPGSYVDTLRPVAGSKVSAPEDLSSGAFLLNFSVGDTRQNVALIPDTTLDMTFMFCQPCLDCSLETNIPVYNSTHSDTFERYKCEGPTDCLTSRYTSCSSKSCTYSYDDIPAFTSRGFLAKDTFFLTNEPPVSVIFGCGTTNTGFFGNAVGYLGLGRGNLSFPAQLNVSVFSYCLSFDPSRTTFFFGSDAQMRTGSGFSTTLIPNRLDPTLYYVNMTGITVGGKRINIPSTSFLPQTDGTGGLIVDSSSRITLLEESVYLAFKTEIIKQLQLPEANASVHNLDLCFHISPEDNDVKIPSLTIHFDGSEMTTTNYFTEDTDGKIICLMVLPSKKISILGGQMQTDIHMIFDIGNSLLRFEYLNCDNL</sequence>
<evidence type="ECO:0000313" key="8">
    <source>
        <dbReference type="EMBL" id="KAJ3704149.1"/>
    </source>
</evidence>
<dbReference type="InterPro" id="IPR034161">
    <property type="entry name" value="Pepsin-like_plant"/>
</dbReference>
<dbReference type="Pfam" id="PF14541">
    <property type="entry name" value="TAXi_C"/>
    <property type="match status" value="1"/>
</dbReference>
<dbReference type="AlphaFoldDB" id="A0AAD5ZU82"/>
<feature type="signal peptide" evidence="6">
    <location>
        <begin position="1"/>
        <end position="23"/>
    </location>
</feature>
<accession>A0AAD5ZU82</accession>
<dbReference type="PANTHER" id="PTHR47967:SF23">
    <property type="entry name" value="OS04G0448300 PROTEIN"/>
    <property type="match status" value="1"/>
</dbReference>
<dbReference type="Proteomes" id="UP001210211">
    <property type="component" value="Unassembled WGS sequence"/>
</dbReference>
<organism evidence="8 9">
    <name type="scientific">Rhynchospora tenuis</name>
    <dbReference type="NCBI Taxonomy" id="198213"/>
    <lineage>
        <taxon>Eukaryota</taxon>
        <taxon>Viridiplantae</taxon>
        <taxon>Streptophyta</taxon>
        <taxon>Embryophyta</taxon>
        <taxon>Tracheophyta</taxon>
        <taxon>Spermatophyta</taxon>
        <taxon>Magnoliopsida</taxon>
        <taxon>Liliopsida</taxon>
        <taxon>Poales</taxon>
        <taxon>Cyperaceae</taxon>
        <taxon>Cyperoideae</taxon>
        <taxon>Rhynchosporeae</taxon>
        <taxon>Rhynchospora</taxon>
    </lineage>
</organism>
<keyword evidence="6" id="KW-0732">Signal</keyword>
<keyword evidence="4" id="KW-0378">Hydrolase</keyword>
<keyword evidence="3" id="KW-0064">Aspartyl protease</keyword>
<reference evidence="8 9" key="1">
    <citation type="journal article" date="2022" name="Cell">
        <title>Repeat-based holocentromeres influence genome architecture and karyotype evolution.</title>
        <authorList>
            <person name="Hofstatter P.G."/>
            <person name="Thangavel G."/>
            <person name="Lux T."/>
            <person name="Neumann P."/>
            <person name="Vondrak T."/>
            <person name="Novak P."/>
            <person name="Zhang M."/>
            <person name="Costa L."/>
            <person name="Castellani M."/>
            <person name="Scott A."/>
            <person name="Toegelov H."/>
            <person name="Fuchs J."/>
            <person name="Mata-Sucre Y."/>
            <person name="Dias Y."/>
            <person name="Vanzela A.L.L."/>
            <person name="Huettel B."/>
            <person name="Almeida C.C.S."/>
            <person name="Simkova H."/>
            <person name="Souza G."/>
            <person name="Pedrosa-Harand A."/>
            <person name="Macas J."/>
            <person name="Mayer K.F.X."/>
            <person name="Houben A."/>
            <person name="Marques A."/>
        </authorList>
    </citation>
    <scope>NUCLEOTIDE SEQUENCE [LARGE SCALE GENOMIC DNA]</scope>
    <source>
        <strain evidence="8">RhyTen1mFocal</strain>
    </source>
</reference>
<dbReference type="InterPro" id="IPR051708">
    <property type="entry name" value="Plant_Aspart_Prot_A1"/>
</dbReference>
<dbReference type="InterPro" id="IPR032861">
    <property type="entry name" value="TAXi_N"/>
</dbReference>
<dbReference type="Pfam" id="PF14543">
    <property type="entry name" value="TAXi_N"/>
    <property type="match status" value="1"/>
</dbReference>
<comment type="caution">
    <text evidence="8">The sequence shown here is derived from an EMBL/GenBank/DDBJ whole genome shotgun (WGS) entry which is preliminary data.</text>
</comment>
<keyword evidence="9" id="KW-1185">Reference proteome</keyword>
<evidence type="ECO:0000256" key="5">
    <source>
        <dbReference type="ARBA" id="ARBA00023180"/>
    </source>
</evidence>
<name>A0AAD5ZU82_9POAL</name>
<evidence type="ECO:0000256" key="4">
    <source>
        <dbReference type="ARBA" id="ARBA00022801"/>
    </source>
</evidence>
<evidence type="ECO:0000313" key="9">
    <source>
        <dbReference type="Proteomes" id="UP001210211"/>
    </source>
</evidence>
<dbReference type="SUPFAM" id="SSF50630">
    <property type="entry name" value="Acid proteases"/>
    <property type="match status" value="1"/>
</dbReference>
<dbReference type="InterPro" id="IPR033121">
    <property type="entry name" value="PEPTIDASE_A1"/>
</dbReference>
<comment type="similarity">
    <text evidence="1">Belongs to the peptidase A1 family.</text>
</comment>
<protein>
    <recommendedName>
        <fullName evidence="7">Peptidase A1 domain-containing protein</fullName>
    </recommendedName>
</protein>
<dbReference type="GO" id="GO:0005576">
    <property type="term" value="C:extracellular region"/>
    <property type="evidence" value="ECO:0007669"/>
    <property type="project" value="TreeGrafter"/>
</dbReference>
<evidence type="ECO:0000256" key="2">
    <source>
        <dbReference type="ARBA" id="ARBA00022670"/>
    </source>
</evidence>
<dbReference type="InterPro" id="IPR021109">
    <property type="entry name" value="Peptidase_aspartic_dom_sf"/>
</dbReference>
<gene>
    <name evidence="8" type="ORF">LUZ61_007854</name>
</gene>
<feature type="chain" id="PRO_5042194567" description="Peptidase A1 domain-containing protein" evidence="6">
    <location>
        <begin position="24"/>
        <end position="424"/>
    </location>
</feature>
<feature type="domain" description="Peptidase A1" evidence="7">
    <location>
        <begin position="86"/>
        <end position="417"/>
    </location>
</feature>
<keyword evidence="5" id="KW-0325">Glycoprotein</keyword>
<keyword evidence="2" id="KW-0645">Protease</keyword>
<dbReference type="CDD" id="cd05476">
    <property type="entry name" value="pepsin_A_like_plant"/>
    <property type="match status" value="1"/>
</dbReference>
<dbReference type="PROSITE" id="PS51767">
    <property type="entry name" value="PEPTIDASE_A1"/>
    <property type="match status" value="1"/>
</dbReference>
<dbReference type="Gene3D" id="2.40.70.10">
    <property type="entry name" value="Acid Proteases"/>
    <property type="match status" value="2"/>
</dbReference>
<dbReference type="GO" id="GO:0006508">
    <property type="term" value="P:proteolysis"/>
    <property type="evidence" value="ECO:0007669"/>
    <property type="project" value="UniProtKB-KW"/>
</dbReference>
<evidence type="ECO:0000259" key="7">
    <source>
        <dbReference type="PROSITE" id="PS51767"/>
    </source>
</evidence>
<dbReference type="InterPro" id="IPR032799">
    <property type="entry name" value="TAXi_C"/>
</dbReference>
<dbReference type="EMBL" id="JAMRDG010000001">
    <property type="protein sequence ID" value="KAJ3704149.1"/>
    <property type="molecule type" value="Genomic_DNA"/>
</dbReference>
<evidence type="ECO:0000256" key="3">
    <source>
        <dbReference type="ARBA" id="ARBA00022750"/>
    </source>
</evidence>
<dbReference type="PANTHER" id="PTHR47967">
    <property type="entry name" value="OS07G0603500 PROTEIN-RELATED"/>
    <property type="match status" value="1"/>
</dbReference>
<evidence type="ECO:0000256" key="1">
    <source>
        <dbReference type="ARBA" id="ARBA00007447"/>
    </source>
</evidence>
<evidence type="ECO:0000256" key="6">
    <source>
        <dbReference type="SAM" id="SignalP"/>
    </source>
</evidence>
<dbReference type="GO" id="GO:0004190">
    <property type="term" value="F:aspartic-type endopeptidase activity"/>
    <property type="evidence" value="ECO:0007669"/>
    <property type="project" value="UniProtKB-KW"/>
</dbReference>
<proteinExistence type="inferred from homology"/>